<reference evidence="2" key="1">
    <citation type="journal article" date="2018" name="Sci. Rep.">
        <title>Lignite coal burning seam in the remote Altai Mountains harbors a hydrogen-driven thermophilic microbial community.</title>
        <authorList>
            <person name="Kadnikov V.V."/>
            <person name="Mardanov A.V."/>
            <person name="Ivasenko D.A."/>
            <person name="Antsiferov D.V."/>
            <person name="Beletsky A.V."/>
            <person name="Karnachuk O.V."/>
            <person name="Ravin N.V."/>
        </authorList>
    </citation>
    <scope>NUCLEOTIDE SEQUENCE [LARGE SCALE GENOMIC DNA]</scope>
</reference>
<dbReference type="EMBL" id="PEBX01000012">
    <property type="protein sequence ID" value="PTQ57162.1"/>
    <property type="molecule type" value="Genomic_DNA"/>
</dbReference>
<evidence type="ECO:0000313" key="2">
    <source>
        <dbReference type="Proteomes" id="UP000244338"/>
    </source>
</evidence>
<dbReference type="Proteomes" id="UP000244338">
    <property type="component" value="Unassembled WGS sequence"/>
</dbReference>
<proteinExistence type="predicted"/>
<sequence>MLALFSWIGWDVARRYAWRVQLLIALQRALTSLETEIVYAQNGLPDIFKRLAHMEPALLSSFFLSTHRELLEGRRNLADVWYDLLNRPPLILYTDVRERQTLIDLARSLGQYDRLSEQKRIQLARYELEEAYQEAKQNDERYGKMARTMGVLFGLLVMILIW</sequence>
<evidence type="ECO:0000313" key="1">
    <source>
        <dbReference type="EMBL" id="PTQ57162.1"/>
    </source>
</evidence>
<dbReference type="PIRSF" id="PIRSF021435">
    <property type="entry name" value="SpoIIIAB"/>
    <property type="match status" value="1"/>
</dbReference>
<accession>A0A2R6Y3D6</accession>
<comment type="caution">
    <text evidence="1">The sequence shown here is derived from an EMBL/GenBank/DDBJ whole genome shotgun (WGS) entry which is preliminary data.</text>
</comment>
<gene>
    <name evidence="1" type="ORF">BSOLF_2194</name>
</gene>
<organism evidence="1 2">
    <name type="scientific">Candidatus Carbonibacillus altaicus</name>
    <dbReference type="NCBI Taxonomy" id="2163959"/>
    <lineage>
        <taxon>Bacteria</taxon>
        <taxon>Bacillati</taxon>
        <taxon>Bacillota</taxon>
        <taxon>Bacilli</taxon>
        <taxon>Bacillales</taxon>
        <taxon>Candidatus Carbonibacillus</taxon>
    </lineage>
</organism>
<name>A0A2R6Y3D6_9BACL</name>
<dbReference type="InterPro" id="IPR014198">
    <property type="entry name" value="Spore_III_AB"/>
</dbReference>
<dbReference type="AlphaFoldDB" id="A0A2R6Y3D6"/>
<protein>
    <submittedName>
        <fullName evidence="1">Stage III sporulation protein AB</fullName>
    </submittedName>
</protein>
<dbReference type="Pfam" id="PF09548">
    <property type="entry name" value="Spore_III_AB"/>
    <property type="match status" value="1"/>
</dbReference>